<evidence type="ECO:0000313" key="2">
    <source>
        <dbReference type="Proteomes" id="UP001046870"/>
    </source>
</evidence>
<keyword evidence="2" id="KW-1185">Reference proteome</keyword>
<name>A0A9D3PKX9_MEGAT</name>
<evidence type="ECO:0000313" key="1">
    <source>
        <dbReference type="EMBL" id="KAG7462501.1"/>
    </source>
</evidence>
<comment type="caution">
    <text evidence="1">The sequence shown here is derived from an EMBL/GenBank/DDBJ whole genome shotgun (WGS) entry which is preliminary data.</text>
</comment>
<dbReference type="EMBL" id="JAFDVH010000016">
    <property type="protein sequence ID" value="KAG7462501.1"/>
    <property type="molecule type" value="Genomic_DNA"/>
</dbReference>
<protein>
    <submittedName>
        <fullName evidence="1">Uncharacterized protein</fullName>
    </submittedName>
</protein>
<accession>A0A9D3PKX9</accession>
<dbReference type="AlphaFoldDB" id="A0A9D3PKX9"/>
<proteinExistence type="predicted"/>
<reference evidence="1" key="1">
    <citation type="submission" date="2021-01" db="EMBL/GenBank/DDBJ databases">
        <authorList>
            <person name="Zahm M."/>
            <person name="Roques C."/>
            <person name="Cabau C."/>
            <person name="Klopp C."/>
            <person name="Donnadieu C."/>
            <person name="Jouanno E."/>
            <person name="Lampietro C."/>
            <person name="Louis A."/>
            <person name="Herpin A."/>
            <person name="Echchiki A."/>
            <person name="Berthelot C."/>
            <person name="Parey E."/>
            <person name="Roest-Crollius H."/>
            <person name="Braasch I."/>
            <person name="Postlethwait J."/>
            <person name="Bobe J."/>
            <person name="Montfort J."/>
            <person name="Bouchez O."/>
            <person name="Begum T."/>
            <person name="Mejri S."/>
            <person name="Adams A."/>
            <person name="Chen W.-J."/>
            <person name="Guiguen Y."/>
        </authorList>
    </citation>
    <scope>NUCLEOTIDE SEQUENCE</scope>
    <source>
        <strain evidence="1">YG-15Mar2019-1</strain>
        <tissue evidence="1">Brain</tissue>
    </source>
</reference>
<gene>
    <name evidence="1" type="ORF">MATL_G00185480</name>
</gene>
<dbReference type="Proteomes" id="UP001046870">
    <property type="component" value="Chromosome 16"/>
</dbReference>
<organism evidence="1 2">
    <name type="scientific">Megalops atlanticus</name>
    <name type="common">Tarpon</name>
    <name type="synonym">Clupea gigantea</name>
    <dbReference type="NCBI Taxonomy" id="7932"/>
    <lineage>
        <taxon>Eukaryota</taxon>
        <taxon>Metazoa</taxon>
        <taxon>Chordata</taxon>
        <taxon>Craniata</taxon>
        <taxon>Vertebrata</taxon>
        <taxon>Euteleostomi</taxon>
        <taxon>Actinopterygii</taxon>
        <taxon>Neopterygii</taxon>
        <taxon>Teleostei</taxon>
        <taxon>Elopiformes</taxon>
        <taxon>Megalopidae</taxon>
        <taxon>Megalops</taxon>
    </lineage>
</organism>
<sequence>MRLQFLGLRPRGWGPQLPLSAAVQEVSRSSVTPFVFFNVLAGHRLNILDAGARPPLAQRTLRVIESFTNMDPFTLFPRNFCKNSKNF</sequence>